<keyword evidence="12" id="KW-1185">Reference proteome</keyword>
<dbReference type="Proteomes" id="UP000243063">
    <property type="component" value="Chromosome I"/>
</dbReference>
<feature type="transmembrane region" description="Helical" evidence="9">
    <location>
        <begin position="62"/>
        <end position="82"/>
    </location>
</feature>
<dbReference type="OrthoDB" id="6900059at2"/>
<dbReference type="GO" id="GO:0022857">
    <property type="term" value="F:transmembrane transporter activity"/>
    <property type="evidence" value="ECO:0007669"/>
    <property type="project" value="UniProtKB-UniRule"/>
</dbReference>
<sequence>MNESLSFGSDQLAERGAYRRALHYTAQGFALAGGLVLIALINMSLISIIGRKLFSAPIRGDIELMEIGASIAIAAFLPMCELRGMHIKVDTFTMKLSPCIQRALDTLGHTLCLLAALILAWRTGLQLFDNMEYGDVSTLLSIPMWIPLVFIVPSLVLLALCSLARITDLFHRSGGHA</sequence>
<dbReference type="AlphaFoldDB" id="A0A1H2EHC4"/>
<dbReference type="InterPro" id="IPR055348">
    <property type="entry name" value="DctQ"/>
</dbReference>
<accession>A0A1H2EHC4</accession>
<dbReference type="GO" id="GO:0015740">
    <property type="term" value="P:C4-dicarboxylate transport"/>
    <property type="evidence" value="ECO:0007669"/>
    <property type="project" value="TreeGrafter"/>
</dbReference>
<protein>
    <recommendedName>
        <fullName evidence="9">TRAP transporter small permease protein</fullName>
    </recommendedName>
</protein>
<keyword evidence="7 9" id="KW-0472">Membrane</keyword>
<evidence type="ECO:0000256" key="7">
    <source>
        <dbReference type="ARBA" id="ARBA00023136"/>
    </source>
</evidence>
<name>A0A1H2EHC4_9GAMM</name>
<proteinExistence type="inferred from homology"/>
<comment type="subcellular location">
    <subcellularLocation>
        <location evidence="1 9">Cell inner membrane</location>
        <topology evidence="1 9">Multi-pass membrane protein</topology>
    </subcellularLocation>
</comment>
<evidence type="ECO:0000313" key="11">
    <source>
        <dbReference type="EMBL" id="SDT94536.1"/>
    </source>
</evidence>
<evidence type="ECO:0000256" key="2">
    <source>
        <dbReference type="ARBA" id="ARBA00022448"/>
    </source>
</evidence>
<gene>
    <name evidence="11" type="ORF">SAMN05216580_0603</name>
</gene>
<dbReference type="PANTHER" id="PTHR35011">
    <property type="entry name" value="2,3-DIKETO-L-GULONATE TRAP TRANSPORTER SMALL PERMEASE PROTEIN YIAM"/>
    <property type="match status" value="1"/>
</dbReference>
<reference evidence="12" key="1">
    <citation type="submission" date="2016-10" db="EMBL/GenBank/DDBJ databases">
        <authorList>
            <person name="Varghese N."/>
            <person name="Submissions S."/>
        </authorList>
    </citation>
    <scope>NUCLEOTIDE SEQUENCE [LARGE SCALE GENOMIC DNA]</scope>
    <source>
        <strain evidence="12">CCTCC 2012022</strain>
    </source>
</reference>
<dbReference type="PANTHER" id="PTHR35011:SF10">
    <property type="entry name" value="TRAP TRANSPORTER SMALL PERMEASE PROTEIN"/>
    <property type="match status" value="1"/>
</dbReference>
<evidence type="ECO:0000256" key="5">
    <source>
        <dbReference type="ARBA" id="ARBA00022692"/>
    </source>
</evidence>
<comment type="similarity">
    <text evidence="8 9">Belongs to the TRAP transporter small permease family.</text>
</comment>
<keyword evidence="5 9" id="KW-0812">Transmembrane</keyword>
<evidence type="ECO:0000313" key="12">
    <source>
        <dbReference type="Proteomes" id="UP000243063"/>
    </source>
</evidence>
<comment type="function">
    <text evidence="9">Part of the tripartite ATP-independent periplasmic (TRAP) transport system.</text>
</comment>
<dbReference type="STRING" id="1245526.SAMN05216580_0603"/>
<dbReference type="EMBL" id="LT629780">
    <property type="protein sequence ID" value="SDT94536.1"/>
    <property type="molecule type" value="Genomic_DNA"/>
</dbReference>
<keyword evidence="6 9" id="KW-1133">Transmembrane helix</keyword>
<comment type="subunit">
    <text evidence="9">The complex comprises the extracytoplasmic solute receptor protein and the two transmembrane proteins.</text>
</comment>
<evidence type="ECO:0000256" key="9">
    <source>
        <dbReference type="RuleBase" id="RU369079"/>
    </source>
</evidence>
<evidence type="ECO:0000256" key="6">
    <source>
        <dbReference type="ARBA" id="ARBA00022989"/>
    </source>
</evidence>
<feature type="transmembrane region" description="Helical" evidence="9">
    <location>
        <begin position="29"/>
        <end position="50"/>
    </location>
</feature>
<evidence type="ECO:0000256" key="8">
    <source>
        <dbReference type="ARBA" id="ARBA00038436"/>
    </source>
</evidence>
<keyword evidence="2 9" id="KW-0813">Transport</keyword>
<keyword evidence="3" id="KW-1003">Cell membrane</keyword>
<evidence type="ECO:0000256" key="1">
    <source>
        <dbReference type="ARBA" id="ARBA00004429"/>
    </source>
</evidence>
<evidence type="ECO:0000259" key="10">
    <source>
        <dbReference type="Pfam" id="PF04290"/>
    </source>
</evidence>
<dbReference type="Pfam" id="PF04290">
    <property type="entry name" value="DctQ"/>
    <property type="match status" value="1"/>
</dbReference>
<dbReference type="GO" id="GO:0005886">
    <property type="term" value="C:plasma membrane"/>
    <property type="evidence" value="ECO:0007669"/>
    <property type="project" value="UniProtKB-SubCell"/>
</dbReference>
<keyword evidence="4 9" id="KW-0997">Cell inner membrane</keyword>
<dbReference type="InterPro" id="IPR007387">
    <property type="entry name" value="TRAP_DctQ"/>
</dbReference>
<evidence type="ECO:0000256" key="4">
    <source>
        <dbReference type="ARBA" id="ARBA00022519"/>
    </source>
</evidence>
<dbReference type="RefSeq" id="WP_090212018.1">
    <property type="nucleotide sequence ID" value="NZ_LT629780.1"/>
</dbReference>
<feature type="transmembrane region" description="Helical" evidence="9">
    <location>
        <begin position="142"/>
        <end position="163"/>
    </location>
</feature>
<feature type="domain" description="Tripartite ATP-independent periplasmic transporters DctQ component" evidence="10">
    <location>
        <begin position="44"/>
        <end position="170"/>
    </location>
</feature>
<organism evidence="11 12">
    <name type="scientific">Geopseudomonas guangdongensis</name>
    <dbReference type="NCBI Taxonomy" id="1245526"/>
    <lineage>
        <taxon>Bacteria</taxon>
        <taxon>Pseudomonadati</taxon>
        <taxon>Pseudomonadota</taxon>
        <taxon>Gammaproteobacteria</taxon>
        <taxon>Pseudomonadales</taxon>
        <taxon>Pseudomonadaceae</taxon>
        <taxon>Geopseudomonas</taxon>
    </lineage>
</organism>
<evidence type="ECO:0000256" key="3">
    <source>
        <dbReference type="ARBA" id="ARBA00022475"/>
    </source>
</evidence>
<feature type="transmembrane region" description="Helical" evidence="9">
    <location>
        <begin position="103"/>
        <end position="122"/>
    </location>
</feature>